<keyword evidence="1" id="KW-1003">Cell membrane</keyword>
<dbReference type="InterPro" id="IPR001667">
    <property type="entry name" value="DDH_dom"/>
</dbReference>
<dbReference type="InterPro" id="IPR051319">
    <property type="entry name" value="Oligoribo/pAp-PDE_c-di-AMP_PDE"/>
</dbReference>
<accession>A0A7G9G8K0</accession>
<dbReference type="Pfam" id="PF02272">
    <property type="entry name" value="DHHA1"/>
    <property type="match status" value="1"/>
</dbReference>
<proteinExistence type="inferred from homology"/>
<comment type="catalytic activity">
    <reaction evidence="1">
        <text>3',3'-c-di-AMP + H2O = 5'-O-phosphonoadenylyl-(3'-&gt;5')-adenosine + H(+)</text>
        <dbReference type="Rhea" id="RHEA:54420"/>
        <dbReference type="ChEBI" id="CHEBI:15377"/>
        <dbReference type="ChEBI" id="CHEBI:15378"/>
        <dbReference type="ChEBI" id="CHEBI:71500"/>
        <dbReference type="ChEBI" id="CHEBI:138171"/>
    </reaction>
</comment>
<dbReference type="SUPFAM" id="SSF64182">
    <property type="entry name" value="DHH phosphoesterases"/>
    <property type="match status" value="1"/>
</dbReference>
<dbReference type="AlphaFoldDB" id="A0A7G9G8K0"/>
<dbReference type="GO" id="GO:0016787">
    <property type="term" value="F:hydrolase activity"/>
    <property type="evidence" value="ECO:0007669"/>
    <property type="project" value="UniProtKB-UniRule"/>
</dbReference>
<feature type="binding site" evidence="2">
    <location>
        <position position="381"/>
    </location>
    <ligand>
        <name>Mn(2+)</name>
        <dbReference type="ChEBI" id="CHEBI:29035"/>
        <label>2</label>
    </ligand>
</feature>
<comment type="cofactor">
    <cofactor evidence="2">
        <name>Mn(2+)</name>
        <dbReference type="ChEBI" id="CHEBI:29035"/>
    </cofactor>
    <text evidence="2">For phosphodiesterase activity, probably binds 2 Mn(2+) per subunit.</text>
</comment>
<dbReference type="Pfam" id="PF24898">
    <property type="entry name" value="GGDEF_GdpP"/>
    <property type="match status" value="1"/>
</dbReference>
<feature type="transmembrane region" description="Helical" evidence="3">
    <location>
        <begin position="21"/>
        <end position="37"/>
    </location>
</feature>
<sequence length="685" mass="77465">MDKINKIKLSGQLRSYLRCPLGLFVLLVAMNVGVYFLDVNAGLLVSAGIVLYLIIALIFYYTKRAAVFNELITFAAQYGQVQRQLIMDFSLPYAVLDDEGKLLWFNQEFASLTGKENRTYRKSITNIFSEITLEKFPGEGEEADYYLSYMRRDFRVHIKCVNIDSMIENSEILELEDGQSSHLYAMYLFDETQLNEYIHKYEDETMVTGLIYLDNYDEALESVEEVRRSLLTALIDRKINKYFNDIDGLVKKFEKDKYFLVMRTRSLNELKNMKFNILEEVKTVNIGNDMAVTISIGIGANSGSYSKNSDCARIAIDLALGRGGDQVVLKDGDKILYYGGKSQAVEKNTRVKARVKAHALKEFMDSKDKIIVMGHKIIDVDSFGAAVGIYRAAKTLNKKVHIVIDNPTSSIRPLMEGFLHNPDYDAHMFLNCHEAREMTDENTLVVVVDTNKPSYTECEELLYMTKTIVVLDHHRQGSEVIRNSVLSYIEPYASSACEMVAEILQYFADGIRIRNIEADAIYAGIMVDTDNFLQKTGVRTFEAAAFLRRCGADVTRVRKLFRENMNDYRARGETIRNAELFRESFAISECPSGYVDSPTIVGAQAANELLNIVGVKASFVLTEYRGIIYISARAIDEVNVQIIMERMGGGGHLNIAGCQLESSTVQEAKDYLKDTLTEMLDGGEI</sequence>
<feature type="binding site" evidence="2">
    <location>
        <position position="379"/>
    </location>
    <ligand>
        <name>Mn(2+)</name>
        <dbReference type="ChEBI" id="CHEBI:29035"/>
        <label>1</label>
    </ligand>
</feature>
<evidence type="ECO:0000259" key="5">
    <source>
        <dbReference type="Pfam" id="PF02272"/>
    </source>
</evidence>
<feature type="binding site" evidence="2">
    <location>
        <position position="449"/>
    </location>
    <ligand>
        <name>Mn(2+)</name>
        <dbReference type="ChEBI" id="CHEBI:29035"/>
        <label>2</label>
    </ligand>
</feature>
<dbReference type="GO" id="GO:0005886">
    <property type="term" value="C:plasma membrane"/>
    <property type="evidence" value="ECO:0007669"/>
    <property type="project" value="UniProtKB-SubCell"/>
</dbReference>
<evidence type="ECO:0000256" key="1">
    <source>
        <dbReference type="PIRNR" id="PIRNR026583"/>
    </source>
</evidence>
<protein>
    <recommendedName>
        <fullName evidence="1">Cyclic-di-AMP phosphodiesterase</fullName>
        <ecNumber evidence="1">3.1.4.-</ecNumber>
    </recommendedName>
</protein>
<dbReference type="Gene3D" id="3.10.310.30">
    <property type="match status" value="1"/>
</dbReference>
<dbReference type="PIRSF" id="PIRSF026583">
    <property type="entry name" value="YybT"/>
    <property type="match status" value="1"/>
</dbReference>
<feature type="binding site" evidence="2">
    <location>
        <position position="528"/>
    </location>
    <ligand>
        <name>Mn(2+)</name>
        <dbReference type="ChEBI" id="CHEBI:29035"/>
        <label>2</label>
    </ligand>
</feature>
<dbReference type="EMBL" id="CP060635">
    <property type="protein sequence ID" value="QNM07132.1"/>
    <property type="molecule type" value="Genomic_DNA"/>
</dbReference>
<dbReference type="EC" id="3.1.4.-" evidence="1"/>
<keyword evidence="1 3" id="KW-0472">Membrane</keyword>
<dbReference type="Gene3D" id="3.90.1640.10">
    <property type="entry name" value="inorganic pyrophosphatase (n-terminal core)"/>
    <property type="match status" value="1"/>
</dbReference>
<dbReference type="InterPro" id="IPR003156">
    <property type="entry name" value="DHHA1_dom"/>
</dbReference>
<keyword evidence="3" id="KW-1133">Transmembrane helix</keyword>
<organism evidence="6 7">
    <name type="scientific">Wansuia hejianensis</name>
    <dbReference type="NCBI Taxonomy" id="2763667"/>
    <lineage>
        <taxon>Bacteria</taxon>
        <taxon>Bacillati</taxon>
        <taxon>Bacillota</taxon>
        <taxon>Clostridia</taxon>
        <taxon>Lachnospirales</taxon>
        <taxon>Lachnospiraceae</taxon>
        <taxon>Wansuia</taxon>
    </lineage>
</organism>
<dbReference type="KEGG" id="whj:H9Q79_09145"/>
<dbReference type="GO" id="GO:0003676">
    <property type="term" value="F:nucleic acid binding"/>
    <property type="evidence" value="ECO:0007669"/>
    <property type="project" value="UniProtKB-UniRule"/>
</dbReference>
<evidence type="ECO:0000256" key="3">
    <source>
        <dbReference type="SAM" id="Phobius"/>
    </source>
</evidence>
<dbReference type="PANTHER" id="PTHR47618">
    <property type="entry name" value="BIFUNCTIONAL OLIGORIBONUCLEASE AND PAP PHOSPHATASE NRNA"/>
    <property type="match status" value="1"/>
</dbReference>
<dbReference type="InterPro" id="IPR038763">
    <property type="entry name" value="DHH_sf"/>
</dbReference>
<comment type="similarity">
    <text evidence="1">Belongs to the GdpP/PdeA phosphodiesterase family.</text>
</comment>
<evidence type="ECO:0000313" key="7">
    <source>
        <dbReference type="Proteomes" id="UP000515860"/>
    </source>
</evidence>
<evidence type="ECO:0000313" key="6">
    <source>
        <dbReference type="EMBL" id="QNM07132.1"/>
    </source>
</evidence>
<dbReference type="RefSeq" id="WP_249328126.1">
    <property type="nucleotide sequence ID" value="NZ_CP060635.1"/>
</dbReference>
<keyword evidence="7" id="KW-1185">Reference proteome</keyword>
<dbReference type="Proteomes" id="UP000515860">
    <property type="component" value="Chromosome"/>
</dbReference>
<dbReference type="InterPro" id="IPR014528">
    <property type="entry name" value="GdpP/PdeA"/>
</dbReference>
<keyword evidence="3" id="KW-0812">Transmembrane</keyword>
<comment type="function">
    <text evidence="1">Has phosphodiesterase (PDE) activity against cyclic-di-AMP (c-di-AMP).</text>
</comment>
<feature type="transmembrane region" description="Helical" evidence="3">
    <location>
        <begin position="43"/>
        <end position="62"/>
    </location>
</feature>
<feature type="binding site" evidence="2">
    <location>
        <position position="473"/>
    </location>
    <ligand>
        <name>Mn(2+)</name>
        <dbReference type="ChEBI" id="CHEBI:29035"/>
        <label>2</label>
    </ligand>
</feature>
<evidence type="ECO:0000259" key="4">
    <source>
        <dbReference type="Pfam" id="PF01368"/>
    </source>
</evidence>
<dbReference type="Pfam" id="PF01368">
    <property type="entry name" value="DHH"/>
    <property type="match status" value="1"/>
</dbReference>
<keyword evidence="2" id="KW-0464">Manganese</keyword>
<gene>
    <name evidence="6" type="ORF">H9Q79_09145</name>
</gene>
<feature type="binding site" evidence="2">
    <location>
        <position position="375"/>
    </location>
    <ligand>
        <name>Mn(2+)</name>
        <dbReference type="ChEBI" id="CHEBI:29035"/>
        <label>1</label>
    </ligand>
</feature>
<dbReference type="GO" id="GO:0046872">
    <property type="term" value="F:metal ion binding"/>
    <property type="evidence" value="ECO:0007669"/>
    <property type="project" value="UniProtKB-KW"/>
</dbReference>
<keyword evidence="2" id="KW-0479">Metal-binding</keyword>
<comment type="subcellular location">
    <subcellularLocation>
        <location evidence="1">Cell membrane</location>
    </subcellularLocation>
</comment>
<dbReference type="Gene3D" id="3.30.450.20">
    <property type="entry name" value="PAS domain"/>
    <property type="match status" value="1"/>
</dbReference>
<feature type="domain" description="DHHA1" evidence="5">
    <location>
        <begin position="603"/>
        <end position="677"/>
    </location>
</feature>
<name>A0A7G9G8K0_9FIRM</name>
<evidence type="ECO:0000256" key="2">
    <source>
        <dbReference type="PIRSR" id="PIRSR026583-50"/>
    </source>
</evidence>
<feature type="binding site" evidence="2">
    <location>
        <position position="449"/>
    </location>
    <ligand>
        <name>Mn(2+)</name>
        <dbReference type="ChEBI" id="CHEBI:29035"/>
        <label>1</label>
    </ligand>
</feature>
<keyword evidence="1" id="KW-0378">Hydrolase</keyword>
<reference evidence="6 7" key="1">
    <citation type="submission" date="2020-08" db="EMBL/GenBank/DDBJ databases">
        <authorList>
            <person name="Liu C."/>
            <person name="Sun Q."/>
        </authorList>
    </citation>
    <scope>NUCLEOTIDE SEQUENCE [LARGE SCALE GENOMIC DNA]</scope>
    <source>
        <strain evidence="6 7">NSJ-29</strain>
    </source>
</reference>
<dbReference type="PANTHER" id="PTHR47618:SF2">
    <property type="entry name" value="CYCLIC-DI-AMP PHOSPHODIESTERASE GDPP"/>
    <property type="match status" value="1"/>
</dbReference>
<dbReference type="FunFam" id="3.90.1640.10:FF:000002">
    <property type="entry name" value="Cyclic-di-AMP phosphodiesterase"/>
    <property type="match status" value="1"/>
</dbReference>
<feature type="domain" description="DDH" evidence="4">
    <location>
        <begin position="369"/>
        <end position="525"/>
    </location>
</feature>